<evidence type="ECO:0000313" key="2">
    <source>
        <dbReference type="EMBL" id="MUV04116.1"/>
    </source>
</evidence>
<evidence type="ECO:0000313" key="3">
    <source>
        <dbReference type="Proteomes" id="UP000433945"/>
    </source>
</evidence>
<dbReference type="Proteomes" id="UP000433945">
    <property type="component" value="Unassembled WGS sequence"/>
</dbReference>
<evidence type="ECO:0008006" key="4">
    <source>
        <dbReference type="Google" id="ProtNLM"/>
    </source>
</evidence>
<dbReference type="Pfam" id="PF00805">
    <property type="entry name" value="Pentapeptide"/>
    <property type="match status" value="2"/>
</dbReference>
<keyword evidence="3" id="KW-1185">Reference proteome</keyword>
<sequence length="428" mass="49371">MRTVFKLLLILICLLILFYLASSSEFFLQKFENFALWLYPLNKDRNAELFKIILTVIGGLGVLYSLHLSYRRAVTTEKGIDLQGKAINKQSEQLELSRKSQIDERFKNAIEHLGSEKEPIILGGVAELHQIAKENSKDYSEVVLNILLSYVRSIATVKLNSEDRNITIIQTIINYVFKDKDKSPYEGLFGNLSYTNFKYIDINGIDLSKFNLKHCIFPMEIQNVDLSEADLSYTVFQSSVIKGVNFESSKFYNSNFMFVEISDSNFKNADLNSSHLIHCKLSNSSLSCMEIYKTEFLLSYFEEMNFIEVDLLKVSFFGSSFKNCLFRGNKSMLEIDFRACGFTDFNIENLCIRGDFRGCHKMDSLNSIFRPLDSLDELVNYETNSNELIFLNSINFIESICGKLSLEDINEFKKIYEDLMKNLKDKLL</sequence>
<name>A0A6N8HE92_9FLAO</name>
<organism evidence="2 3">
    <name type="scientific">Flavobacterium rakeshii</name>
    <dbReference type="NCBI Taxonomy" id="1038845"/>
    <lineage>
        <taxon>Bacteria</taxon>
        <taxon>Pseudomonadati</taxon>
        <taxon>Bacteroidota</taxon>
        <taxon>Flavobacteriia</taxon>
        <taxon>Flavobacteriales</taxon>
        <taxon>Flavobacteriaceae</taxon>
        <taxon>Flavobacterium</taxon>
    </lineage>
</organism>
<protein>
    <recommendedName>
        <fullName evidence="4">Pentapeptide repeat-containing protein</fullName>
    </recommendedName>
</protein>
<dbReference type="PANTHER" id="PTHR14136:SF17">
    <property type="entry name" value="BTB_POZ DOMAIN-CONTAINING PROTEIN KCTD9"/>
    <property type="match status" value="1"/>
</dbReference>
<keyword evidence="1" id="KW-0812">Transmembrane</keyword>
<keyword evidence="1" id="KW-1133">Transmembrane helix</keyword>
<dbReference type="OrthoDB" id="1450779at2"/>
<keyword evidence="1" id="KW-0472">Membrane</keyword>
<dbReference type="InterPro" id="IPR051082">
    <property type="entry name" value="Pentapeptide-BTB/POZ_domain"/>
</dbReference>
<dbReference type="RefSeq" id="WP_157483337.1">
    <property type="nucleotide sequence ID" value="NZ_WOWP01000034.1"/>
</dbReference>
<accession>A0A6N8HE92</accession>
<gene>
    <name evidence="2" type="ORF">GN157_10390</name>
</gene>
<dbReference type="InterPro" id="IPR001646">
    <property type="entry name" value="5peptide_repeat"/>
</dbReference>
<feature type="transmembrane region" description="Helical" evidence="1">
    <location>
        <begin position="47"/>
        <end position="66"/>
    </location>
</feature>
<dbReference type="SUPFAM" id="SSF141571">
    <property type="entry name" value="Pentapeptide repeat-like"/>
    <property type="match status" value="1"/>
</dbReference>
<reference evidence="2 3" key="1">
    <citation type="submission" date="2019-12" db="EMBL/GenBank/DDBJ databases">
        <authorList>
            <person name="Sun J.-Q."/>
        </authorList>
    </citation>
    <scope>NUCLEOTIDE SEQUENCE [LARGE SCALE GENOMIC DNA]</scope>
    <source>
        <strain evidence="2 3">JCM 17928</strain>
    </source>
</reference>
<dbReference type="EMBL" id="WOWP01000034">
    <property type="protein sequence ID" value="MUV04116.1"/>
    <property type="molecule type" value="Genomic_DNA"/>
</dbReference>
<comment type="caution">
    <text evidence="2">The sequence shown here is derived from an EMBL/GenBank/DDBJ whole genome shotgun (WGS) entry which is preliminary data.</text>
</comment>
<dbReference type="AlphaFoldDB" id="A0A6N8HE92"/>
<evidence type="ECO:0000256" key="1">
    <source>
        <dbReference type="SAM" id="Phobius"/>
    </source>
</evidence>
<dbReference type="Gene3D" id="2.160.20.80">
    <property type="entry name" value="E3 ubiquitin-protein ligase SopA"/>
    <property type="match status" value="1"/>
</dbReference>
<dbReference type="PANTHER" id="PTHR14136">
    <property type="entry name" value="BTB_POZ DOMAIN-CONTAINING PROTEIN KCTD9"/>
    <property type="match status" value="1"/>
</dbReference>
<proteinExistence type="predicted"/>